<dbReference type="PANTHER" id="PTHR36887">
    <property type="entry name" value="OS01G0532300 PROTEIN"/>
    <property type="match status" value="1"/>
</dbReference>
<feature type="transmembrane region" description="Helical" evidence="1">
    <location>
        <begin position="27"/>
        <end position="49"/>
    </location>
</feature>
<sequence>MCGNGSKHMEEGLKFVYIDHESSRSTYLYFIFNVLIIALGAEPGLLSIVSKPLEDRKQHVSVTQKLVMPPEVYEPDEERVEGFFITGGSGAPDHSEGKAKVIEMFASDEKIAGVTEVDEEIEAGEGGGVNGQELFAKAEAFIGNFYRQLKMQREAYQETF</sequence>
<dbReference type="EMBL" id="OY731405">
    <property type="protein sequence ID" value="CAJ1971423.1"/>
    <property type="molecule type" value="Genomic_DNA"/>
</dbReference>
<dbReference type="Proteomes" id="UP001189624">
    <property type="component" value="Chromosome 8"/>
</dbReference>
<evidence type="ECO:0000256" key="1">
    <source>
        <dbReference type="SAM" id="Phobius"/>
    </source>
</evidence>
<keyword evidence="1" id="KW-0812">Transmembrane</keyword>
<dbReference type="Pfam" id="PF05553">
    <property type="entry name" value="DUF761"/>
    <property type="match status" value="1"/>
</dbReference>
<reference evidence="2" key="1">
    <citation type="submission" date="2023-10" db="EMBL/GenBank/DDBJ databases">
        <authorList>
            <person name="Domelevo Entfellner J.-B."/>
        </authorList>
    </citation>
    <scope>NUCLEOTIDE SEQUENCE</scope>
</reference>
<gene>
    <name evidence="2" type="ORF">AYBTSS11_LOCUS23424</name>
</gene>
<dbReference type="Gramene" id="rna-AYBTSS11_LOCUS23424">
    <property type="protein sequence ID" value="CAJ1971423.1"/>
    <property type="gene ID" value="gene-AYBTSS11_LOCUS23424"/>
</dbReference>
<keyword evidence="1" id="KW-1133">Transmembrane helix</keyword>
<dbReference type="InterPro" id="IPR008480">
    <property type="entry name" value="DUF761_pln"/>
</dbReference>
<protein>
    <submittedName>
        <fullName evidence="2">Uncharacterized protein</fullName>
    </submittedName>
</protein>
<evidence type="ECO:0000313" key="2">
    <source>
        <dbReference type="EMBL" id="CAJ1971423.1"/>
    </source>
</evidence>
<keyword evidence="3" id="KW-1185">Reference proteome</keyword>
<name>A0AA86VS23_9FABA</name>
<dbReference type="AlphaFoldDB" id="A0AA86VS23"/>
<dbReference type="PANTHER" id="PTHR36887:SF1">
    <property type="entry name" value="OS01G0532300 PROTEIN"/>
    <property type="match status" value="1"/>
</dbReference>
<organism evidence="2 3">
    <name type="scientific">Sphenostylis stenocarpa</name>
    <dbReference type="NCBI Taxonomy" id="92480"/>
    <lineage>
        <taxon>Eukaryota</taxon>
        <taxon>Viridiplantae</taxon>
        <taxon>Streptophyta</taxon>
        <taxon>Embryophyta</taxon>
        <taxon>Tracheophyta</taxon>
        <taxon>Spermatophyta</taxon>
        <taxon>Magnoliopsida</taxon>
        <taxon>eudicotyledons</taxon>
        <taxon>Gunneridae</taxon>
        <taxon>Pentapetalae</taxon>
        <taxon>rosids</taxon>
        <taxon>fabids</taxon>
        <taxon>Fabales</taxon>
        <taxon>Fabaceae</taxon>
        <taxon>Papilionoideae</taxon>
        <taxon>50 kb inversion clade</taxon>
        <taxon>NPAAA clade</taxon>
        <taxon>indigoferoid/millettioid clade</taxon>
        <taxon>Phaseoleae</taxon>
        <taxon>Sphenostylis</taxon>
    </lineage>
</organism>
<proteinExistence type="predicted"/>
<keyword evidence="1" id="KW-0472">Membrane</keyword>
<accession>A0AA86VS23</accession>
<evidence type="ECO:0000313" key="3">
    <source>
        <dbReference type="Proteomes" id="UP001189624"/>
    </source>
</evidence>